<protein>
    <submittedName>
        <fullName evidence="2">Uncharacterized protein</fullName>
    </submittedName>
</protein>
<feature type="region of interest" description="Disordered" evidence="1">
    <location>
        <begin position="1"/>
        <end position="43"/>
    </location>
</feature>
<dbReference type="EMBL" id="CADEAL010001177">
    <property type="protein sequence ID" value="CAB1429843.1"/>
    <property type="molecule type" value="Genomic_DNA"/>
</dbReference>
<evidence type="ECO:0000313" key="3">
    <source>
        <dbReference type="Proteomes" id="UP001153269"/>
    </source>
</evidence>
<dbReference type="AlphaFoldDB" id="A0A9N7YLC4"/>
<accession>A0A9N7YLC4</accession>
<comment type="caution">
    <text evidence="2">The sequence shown here is derived from an EMBL/GenBank/DDBJ whole genome shotgun (WGS) entry which is preliminary data.</text>
</comment>
<reference evidence="2" key="1">
    <citation type="submission" date="2020-03" db="EMBL/GenBank/DDBJ databases">
        <authorList>
            <person name="Weist P."/>
        </authorList>
    </citation>
    <scope>NUCLEOTIDE SEQUENCE</scope>
</reference>
<keyword evidence="3" id="KW-1185">Reference proteome</keyword>
<name>A0A9N7YLC4_PLEPL</name>
<dbReference type="Proteomes" id="UP001153269">
    <property type="component" value="Unassembled WGS sequence"/>
</dbReference>
<evidence type="ECO:0000256" key="1">
    <source>
        <dbReference type="SAM" id="MobiDB-lite"/>
    </source>
</evidence>
<sequence length="105" mass="11873">MHTPEDSGRRLHQHQPHQAPLKSPDPGRQPVNQPADPAPPEIHIGTAQVNDIYDCHWSGLDKTENHIVHMVSLVSPPHSSPNQPLAILISKFEEEEEEKEEEEEE</sequence>
<evidence type="ECO:0000313" key="2">
    <source>
        <dbReference type="EMBL" id="CAB1429843.1"/>
    </source>
</evidence>
<organism evidence="2 3">
    <name type="scientific">Pleuronectes platessa</name>
    <name type="common">European plaice</name>
    <dbReference type="NCBI Taxonomy" id="8262"/>
    <lineage>
        <taxon>Eukaryota</taxon>
        <taxon>Metazoa</taxon>
        <taxon>Chordata</taxon>
        <taxon>Craniata</taxon>
        <taxon>Vertebrata</taxon>
        <taxon>Euteleostomi</taxon>
        <taxon>Actinopterygii</taxon>
        <taxon>Neopterygii</taxon>
        <taxon>Teleostei</taxon>
        <taxon>Neoteleostei</taxon>
        <taxon>Acanthomorphata</taxon>
        <taxon>Carangaria</taxon>
        <taxon>Pleuronectiformes</taxon>
        <taxon>Pleuronectoidei</taxon>
        <taxon>Pleuronectidae</taxon>
        <taxon>Pleuronectes</taxon>
    </lineage>
</organism>
<proteinExistence type="predicted"/>
<gene>
    <name evidence="2" type="ORF">PLEPLA_LOCUS17823</name>
</gene>